<dbReference type="RefSeq" id="WP_146372638.1">
    <property type="nucleotide sequence ID" value="NZ_SJPP01000002.1"/>
</dbReference>
<name>A0A5C6B9T4_9PLAN</name>
<feature type="domain" description="Tyr recombinase" evidence="2">
    <location>
        <begin position="177"/>
        <end position="357"/>
    </location>
</feature>
<keyword evidence="4" id="KW-1185">Reference proteome</keyword>
<dbReference type="EMBL" id="SJPP01000002">
    <property type="protein sequence ID" value="TWU08853.1"/>
    <property type="molecule type" value="Genomic_DNA"/>
</dbReference>
<dbReference type="PROSITE" id="PS51898">
    <property type="entry name" value="TYR_RECOMBINASE"/>
    <property type="match status" value="1"/>
</dbReference>
<dbReference type="InterPro" id="IPR002104">
    <property type="entry name" value="Integrase_catalytic"/>
</dbReference>
<dbReference type="Proteomes" id="UP000320735">
    <property type="component" value="Unassembled WGS sequence"/>
</dbReference>
<evidence type="ECO:0000256" key="1">
    <source>
        <dbReference type="ARBA" id="ARBA00023172"/>
    </source>
</evidence>
<organism evidence="3 4">
    <name type="scientific">Symmachiella macrocystis</name>
    <dbReference type="NCBI Taxonomy" id="2527985"/>
    <lineage>
        <taxon>Bacteria</taxon>
        <taxon>Pseudomonadati</taxon>
        <taxon>Planctomycetota</taxon>
        <taxon>Planctomycetia</taxon>
        <taxon>Planctomycetales</taxon>
        <taxon>Planctomycetaceae</taxon>
        <taxon>Symmachiella</taxon>
    </lineage>
</organism>
<dbReference type="Pfam" id="PF00589">
    <property type="entry name" value="Phage_integrase"/>
    <property type="match status" value="1"/>
</dbReference>
<protein>
    <submittedName>
        <fullName evidence="3">Tyrosine recombinase XerC</fullName>
    </submittedName>
</protein>
<keyword evidence="1" id="KW-0233">DNA recombination</keyword>
<dbReference type="AlphaFoldDB" id="A0A5C6B9T4"/>
<sequence length="360" mass="41010">MARRPGYNLHKASGQARTQINGVEHWLGKYNSHESRRRYRELIEQWEADRKDQAVGLRPDITVGDLVQRYRAFAHDHYRKNGRVTSEVSALESVLRVIEKSHSKTYAADFGPKALKLVRDKMIALGWKRISVNKQAGRIRRMFKWAASEELLSSSVYHDLMTVQGLESGRSCAVESTPVTPVPVDTLTAILPHLRPPVAAMVQLQLLTAMRPGEVLHMRAEEVDCWGDVWEYRPGSHKTEHHGKTRVIFIGPKAQKIIEPFLNATETGYVFRPTMRNNKLPANRPYGRDSYRNAIKRACEKAEVDDFHPHRIRHTAATALRQQGDVETSKIILGHATIAMTEVYAERDHSKARDVMKQLG</sequence>
<dbReference type="InterPro" id="IPR050090">
    <property type="entry name" value="Tyrosine_recombinase_XerCD"/>
</dbReference>
<dbReference type="GO" id="GO:0003677">
    <property type="term" value="F:DNA binding"/>
    <property type="evidence" value="ECO:0007669"/>
    <property type="project" value="InterPro"/>
</dbReference>
<dbReference type="InterPro" id="IPR011010">
    <property type="entry name" value="DNA_brk_join_enz"/>
</dbReference>
<evidence type="ECO:0000313" key="3">
    <source>
        <dbReference type="EMBL" id="TWU08853.1"/>
    </source>
</evidence>
<dbReference type="GO" id="GO:0015074">
    <property type="term" value="P:DNA integration"/>
    <property type="evidence" value="ECO:0007669"/>
    <property type="project" value="InterPro"/>
</dbReference>
<accession>A0A5C6B9T4</accession>
<evidence type="ECO:0000259" key="2">
    <source>
        <dbReference type="PROSITE" id="PS51898"/>
    </source>
</evidence>
<dbReference type="Gene3D" id="1.10.443.10">
    <property type="entry name" value="Intergrase catalytic core"/>
    <property type="match status" value="1"/>
</dbReference>
<proteinExistence type="predicted"/>
<dbReference type="PANTHER" id="PTHR30349">
    <property type="entry name" value="PHAGE INTEGRASE-RELATED"/>
    <property type="match status" value="1"/>
</dbReference>
<dbReference type="InterPro" id="IPR013762">
    <property type="entry name" value="Integrase-like_cat_sf"/>
</dbReference>
<dbReference type="GO" id="GO:0006310">
    <property type="term" value="P:DNA recombination"/>
    <property type="evidence" value="ECO:0007669"/>
    <property type="project" value="UniProtKB-KW"/>
</dbReference>
<gene>
    <name evidence="3" type="primary">xerC_3</name>
    <name evidence="3" type="ORF">CA54_40900</name>
</gene>
<evidence type="ECO:0000313" key="4">
    <source>
        <dbReference type="Proteomes" id="UP000320735"/>
    </source>
</evidence>
<dbReference type="OrthoDB" id="254233at2"/>
<dbReference type="SUPFAM" id="SSF56349">
    <property type="entry name" value="DNA breaking-rejoining enzymes"/>
    <property type="match status" value="1"/>
</dbReference>
<comment type="caution">
    <text evidence="3">The sequence shown here is derived from an EMBL/GenBank/DDBJ whole genome shotgun (WGS) entry which is preliminary data.</text>
</comment>
<dbReference type="PANTHER" id="PTHR30349:SF64">
    <property type="entry name" value="PROPHAGE INTEGRASE INTD-RELATED"/>
    <property type="match status" value="1"/>
</dbReference>
<reference evidence="3 4" key="1">
    <citation type="submission" date="2019-02" db="EMBL/GenBank/DDBJ databases">
        <title>Deep-cultivation of Planctomycetes and their phenomic and genomic characterization uncovers novel biology.</title>
        <authorList>
            <person name="Wiegand S."/>
            <person name="Jogler M."/>
            <person name="Boedeker C."/>
            <person name="Pinto D."/>
            <person name="Vollmers J."/>
            <person name="Rivas-Marin E."/>
            <person name="Kohn T."/>
            <person name="Peeters S.H."/>
            <person name="Heuer A."/>
            <person name="Rast P."/>
            <person name="Oberbeckmann S."/>
            <person name="Bunk B."/>
            <person name="Jeske O."/>
            <person name="Meyerdierks A."/>
            <person name="Storesund J.E."/>
            <person name="Kallscheuer N."/>
            <person name="Luecker S."/>
            <person name="Lage O.M."/>
            <person name="Pohl T."/>
            <person name="Merkel B.J."/>
            <person name="Hornburger P."/>
            <person name="Mueller R.-W."/>
            <person name="Bruemmer F."/>
            <person name="Labrenz M."/>
            <person name="Spormann A.M."/>
            <person name="Op Den Camp H."/>
            <person name="Overmann J."/>
            <person name="Amann R."/>
            <person name="Jetten M.S.M."/>
            <person name="Mascher T."/>
            <person name="Medema M.H."/>
            <person name="Devos D.P."/>
            <person name="Kaster A.-K."/>
            <person name="Ovreas L."/>
            <person name="Rohde M."/>
            <person name="Galperin M.Y."/>
            <person name="Jogler C."/>
        </authorList>
    </citation>
    <scope>NUCLEOTIDE SEQUENCE [LARGE SCALE GENOMIC DNA]</scope>
    <source>
        <strain evidence="3 4">CA54</strain>
    </source>
</reference>
<dbReference type="CDD" id="cd00397">
    <property type="entry name" value="DNA_BRE_C"/>
    <property type="match status" value="1"/>
</dbReference>